<feature type="chain" id="PRO_5003952932" evidence="1">
    <location>
        <begin position="19"/>
        <end position="161"/>
    </location>
</feature>
<dbReference type="RefSeq" id="XP_004831632.1">
    <property type="nucleotide sequence ID" value="XM_004831575.1"/>
</dbReference>
<dbReference type="Proteomes" id="UP000031512">
    <property type="component" value="Unassembled WGS sequence"/>
</dbReference>
<comment type="caution">
    <text evidence="2">The sequence shown here is derived from an EMBL/GenBank/DDBJ whole genome shotgun (WGS) entry which is preliminary data.</text>
</comment>
<dbReference type="VEuPathDB" id="PiroplasmaDB:BEWA_046440"/>
<accession>L1LAA2</accession>
<keyword evidence="3" id="KW-1185">Reference proteome</keyword>
<reference evidence="2 3" key="1">
    <citation type="journal article" date="2012" name="BMC Genomics">
        <title>Comparative genomic analysis and phylogenetic position of Theileria equi.</title>
        <authorList>
            <person name="Kappmeyer L.S."/>
            <person name="Thiagarajan M."/>
            <person name="Herndon D.R."/>
            <person name="Ramsay J.D."/>
            <person name="Caler E."/>
            <person name="Djikeng A."/>
            <person name="Gillespie J.J."/>
            <person name="Lau A.O."/>
            <person name="Roalson E.H."/>
            <person name="Silva J.C."/>
            <person name="Silva M.G."/>
            <person name="Suarez C.E."/>
            <person name="Ueti M.W."/>
            <person name="Nene V.M."/>
            <person name="Mealey R.H."/>
            <person name="Knowles D.P."/>
            <person name="Brayton K.A."/>
        </authorList>
    </citation>
    <scope>NUCLEOTIDE SEQUENCE [LARGE SCALE GENOMIC DNA]</scope>
    <source>
        <strain evidence="2 3">WA</strain>
    </source>
</reference>
<evidence type="ECO:0000256" key="1">
    <source>
        <dbReference type="SAM" id="SignalP"/>
    </source>
</evidence>
<dbReference type="GeneID" id="15804233"/>
<protein>
    <submittedName>
        <fullName evidence="2">Signal peptide containing protein</fullName>
    </submittedName>
</protein>
<evidence type="ECO:0000313" key="2">
    <source>
        <dbReference type="EMBL" id="EKX72180.1"/>
    </source>
</evidence>
<sequence>MRLYILLPILAAIKLCRAGWPWCLKGSQEDEGAPAGASGEQSNGLTPCILDIDNPDSSTIDTSLHQKGELLQRHFMAKQGYSISSVLEDEIEIWRAGPNSRCAFLTFYAKGNTLLITMDSTENGIFNLRHLEKKYGEWKELTQDTFLRRMNEIRECGLGSE</sequence>
<keyword evidence="1" id="KW-0732">Signal</keyword>
<gene>
    <name evidence="2" type="ORF">BEWA_046440</name>
</gene>
<dbReference type="AlphaFoldDB" id="L1LAA2"/>
<feature type="signal peptide" evidence="1">
    <location>
        <begin position="1"/>
        <end position="18"/>
    </location>
</feature>
<dbReference type="EMBL" id="ACOU01000007">
    <property type="protein sequence ID" value="EKX72180.1"/>
    <property type="molecule type" value="Genomic_DNA"/>
</dbReference>
<organism evidence="2 3">
    <name type="scientific">Theileria equi strain WA</name>
    <dbReference type="NCBI Taxonomy" id="1537102"/>
    <lineage>
        <taxon>Eukaryota</taxon>
        <taxon>Sar</taxon>
        <taxon>Alveolata</taxon>
        <taxon>Apicomplexa</taxon>
        <taxon>Aconoidasida</taxon>
        <taxon>Piroplasmida</taxon>
        <taxon>Theileriidae</taxon>
        <taxon>Theileria</taxon>
    </lineage>
</organism>
<proteinExistence type="predicted"/>
<name>L1LAA2_THEEQ</name>
<dbReference type="KEGG" id="beq:BEWA_046440"/>
<evidence type="ECO:0000313" key="3">
    <source>
        <dbReference type="Proteomes" id="UP000031512"/>
    </source>
</evidence>